<accession>B7K1D3</accession>
<dbReference type="GO" id="GO:0015920">
    <property type="term" value="P:lipopolysaccharide transport"/>
    <property type="evidence" value="ECO:0007669"/>
    <property type="project" value="TreeGrafter"/>
</dbReference>
<dbReference type="STRING" id="41431.PCC8801_2310"/>
<evidence type="ECO:0000256" key="8">
    <source>
        <dbReference type="SAM" id="Phobius"/>
    </source>
</evidence>
<feature type="transmembrane region" description="Helical" evidence="8">
    <location>
        <begin position="75"/>
        <end position="97"/>
    </location>
</feature>
<feature type="transmembrane region" description="Helical" evidence="8">
    <location>
        <begin position="221"/>
        <end position="239"/>
    </location>
</feature>
<evidence type="ECO:0000259" key="9">
    <source>
        <dbReference type="Pfam" id="PF01061"/>
    </source>
</evidence>
<keyword evidence="3" id="KW-0813">Transport</keyword>
<evidence type="ECO:0000256" key="1">
    <source>
        <dbReference type="ARBA" id="ARBA00004429"/>
    </source>
</evidence>
<dbReference type="HOGENOM" id="CLU_060703_2_1_3"/>
<keyword evidence="11" id="KW-1185">Reference proteome</keyword>
<dbReference type="Proteomes" id="UP000008204">
    <property type="component" value="Chromosome"/>
</dbReference>
<feature type="transmembrane region" description="Helical" evidence="8">
    <location>
        <begin position="109"/>
        <end position="132"/>
    </location>
</feature>
<gene>
    <name evidence="10" type="ordered locus">PCC8801_2310</name>
</gene>
<reference evidence="11" key="1">
    <citation type="journal article" date="2011" name="MBio">
        <title>Novel metabolic attributes of the genus Cyanothece, comprising a group of unicellular nitrogen-fixing Cyanobacteria.</title>
        <authorList>
            <person name="Bandyopadhyay A."/>
            <person name="Elvitigala T."/>
            <person name="Welsh E."/>
            <person name="Stockel J."/>
            <person name="Liberton M."/>
            <person name="Min H."/>
            <person name="Sherman L.A."/>
            <person name="Pakrasi H.B."/>
        </authorList>
    </citation>
    <scope>NUCLEOTIDE SEQUENCE [LARGE SCALE GENOMIC DNA]</scope>
    <source>
        <strain evidence="11">PCC 8801</strain>
    </source>
</reference>
<evidence type="ECO:0000256" key="5">
    <source>
        <dbReference type="ARBA" id="ARBA00022692"/>
    </source>
</evidence>
<dbReference type="KEGG" id="cyp:PCC8801_2310"/>
<evidence type="ECO:0000256" key="7">
    <source>
        <dbReference type="ARBA" id="ARBA00023136"/>
    </source>
</evidence>
<evidence type="ECO:0000313" key="10">
    <source>
        <dbReference type="EMBL" id="ACK66328.1"/>
    </source>
</evidence>
<feature type="domain" description="ABC-2 type transporter transmembrane" evidence="9">
    <location>
        <begin position="60"/>
        <end position="259"/>
    </location>
</feature>
<name>B7K1D3_RIPO1</name>
<dbReference type="GO" id="GO:0140359">
    <property type="term" value="F:ABC-type transporter activity"/>
    <property type="evidence" value="ECO:0007669"/>
    <property type="project" value="InterPro"/>
</dbReference>
<evidence type="ECO:0000256" key="6">
    <source>
        <dbReference type="ARBA" id="ARBA00022989"/>
    </source>
</evidence>
<dbReference type="OrthoDB" id="9786910at2"/>
<feature type="transmembrane region" description="Helical" evidence="8">
    <location>
        <begin position="153"/>
        <end position="179"/>
    </location>
</feature>
<comment type="subcellular location">
    <subcellularLocation>
        <location evidence="1">Cell inner membrane</location>
        <topology evidence="1">Multi-pass membrane protein</topology>
    </subcellularLocation>
</comment>
<proteinExistence type="inferred from homology"/>
<dbReference type="AlphaFoldDB" id="B7K1D3"/>
<evidence type="ECO:0000256" key="3">
    <source>
        <dbReference type="ARBA" id="ARBA00022448"/>
    </source>
</evidence>
<feature type="transmembrane region" description="Helical" evidence="8">
    <location>
        <begin position="274"/>
        <end position="294"/>
    </location>
</feature>
<dbReference type="RefSeq" id="WP_012595596.1">
    <property type="nucleotide sequence ID" value="NC_011726.1"/>
</dbReference>
<dbReference type="InterPro" id="IPR013525">
    <property type="entry name" value="ABC2_TM"/>
</dbReference>
<sequence length="305" mass="34550">MSQTDKKHHQGEAKLNPSSNKVNITKEMPVVVYQPDSRLRHPILLFTEMWQDLLSSRELAWQLIKRDIQAQYRQSVLGIIWAFIPPLIAAAGLTFLRKTGVFNIGETDIPYPVFVVFSMTLWQTFTQTLTGVSGASRTAKGMLMKLRVPPEAFVISQLGQILFNFAIQLIPIIFFFIWFRVSVTWSLLLAPVAFIHLLMFATAIGLFVGPFSCLYGDVNKVMSFITRFWLFVTPIIYPVPKESIWAIIVKINPVTPLIVTTRELATTGVISQPLGFWIASIVSILGVLLGWIFYRLAMPFIVERA</sequence>
<evidence type="ECO:0000256" key="2">
    <source>
        <dbReference type="ARBA" id="ARBA00007783"/>
    </source>
</evidence>
<dbReference type="EMBL" id="CP001287">
    <property type="protein sequence ID" value="ACK66328.1"/>
    <property type="molecule type" value="Genomic_DNA"/>
</dbReference>
<protein>
    <submittedName>
        <fullName evidence="10">ABC-2 type transporter</fullName>
    </submittedName>
</protein>
<feature type="transmembrane region" description="Helical" evidence="8">
    <location>
        <begin position="185"/>
        <end position="209"/>
    </location>
</feature>
<dbReference type="eggNOG" id="COG1682">
    <property type="taxonomic scope" value="Bacteria"/>
</dbReference>
<keyword evidence="5 8" id="KW-0812">Transmembrane</keyword>
<dbReference type="PANTHER" id="PTHR30413">
    <property type="entry name" value="INNER MEMBRANE TRANSPORT PERMEASE"/>
    <property type="match status" value="1"/>
</dbReference>
<keyword evidence="4" id="KW-1003">Cell membrane</keyword>
<comment type="similarity">
    <text evidence="2">Belongs to the ABC-2 integral membrane protein family.</text>
</comment>
<dbReference type="Pfam" id="PF01061">
    <property type="entry name" value="ABC2_membrane"/>
    <property type="match status" value="1"/>
</dbReference>
<dbReference type="PANTHER" id="PTHR30413:SF8">
    <property type="entry name" value="TRANSPORT PERMEASE PROTEIN"/>
    <property type="match status" value="1"/>
</dbReference>
<dbReference type="GO" id="GO:0005886">
    <property type="term" value="C:plasma membrane"/>
    <property type="evidence" value="ECO:0007669"/>
    <property type="project" value="UniProtKB-SubCell"/>
</dbReference>
<evidence type="ECO:0000256" key="4">
    <source>
        <dbReference type="ARBA" id="ARBA00022475"/>
    </source>
</evidence>
<keyword evidence="7 8" id="KW-0472">Membrane</keyword>
<organism evidence="10 11">
    <name type="scientific">Rippkaea orientalis (strain PCC 8801 / RF-1)</name>
    <name type="common">Cyanothece sp. (strain PCC 8801)</name>
    <dbReference type="NCBI Taxonomy" id="41431"/>
    <lineage>
        <taxon>Bacteria</taxon>
        <taxon>Bacillati</taxon>
        <taxon>Cyanobacteriota</taxon>
        <taxon>Cyanophyceae</taxon>
        <taxon>Oscillatoriophycideae</taxon>
        <taxon>Chroococcales</taxon>
        <taxon>Aphanothecaceae</taxon>
        <taxon>Rippkaea</taxon>
        <taxon>Rippkaea orientalis</taxon>
    </lineage>
</organism>
<keyword evidence="6 8" id="KW-1133">Transmembrane helix</keyword>
<evidence type="ECO:0000313" key="11">
    <source>
        <dbReference type="Proteomes" id="UP000008204"/>
    </source>
</evidence>